<gene>
    <name evidence="3" type="ORF">OV079_53195</name>
</gene>
<dbReference type="Proteomes" id="UP001150924">
    <property type="component" value="Unassembled WGS sequence"/>
</dbReference>
<comment type="caution">
    <text evidence="3">The sequence shown here is derived from an EMBL/GenBank/DDBJ whole genome shotgun (WGS) entry which is preliminary data.</text>
</comment>
<accession>A0A9X3F172</accession>
<dbReference type="EMBL" id="JAPNKE010000002">
    <property type="protein sequence ID" value="MCY1014132.1"/>
    <property type="molecule type" value="Genomic_DNA"/>
</dbReference>
<protein>
    <submittedName>
        <fullName evidence="3">DUF4874 domain-containing protein</fullName>
    </submittedName>
</protein>
<name>A0A9X3F172_9BACT</name>
<evidence type="ECO:0000313" key="3">
    <source>
        <dbReference type="EMBL" id="MCY1014132.1"/>
    </source>
</evidence>
<dbReference type="InterPro" id="IPR032379">
    <property type="entry name" value="DUF4874"/>
</dbReference>
<dbReference type="AlphaFoldDB" id="A0A9X3F172"/>
<keyword evidence="4" id="KW-1185">Reference proteome</keyword>
<feature type="domain" description="DUF4874" evidence="2">
    <location>
        <begin position="1"/>
        <end position="69"/>
    </location>
</feature>
<feature type="region of interest" description="Disordered" evidence="1">
    <location>
        <begin position="107"/>
        <end position="134"/>
    </location>
</feature>
<sequence length="134" mass="14539">MLEHIEQLAPLLQEHADVILTLQAGFVGLWGEWHGSMHGLDAPGPRKQILDALLAALPPERTVSVRRPSFKQQAYGGPLTADTAHDGSAMARVGHVNDCFLASDDDFGTYQEPGEKTTRSPTRRSCRSAARPAP</sequence>
<proteinExistence type="predicted"/>
<reference evidence="3" key="1">
    <citation type="submission" date="2022-11" db="EMBL/GenBank/DDBJ databases">
        <title>Minimal conservation of predation-associated metabolite biosynthetic gene clusters underscores biosynthetic potential of Myxococcota including descriptions for ten novel species: Archangium lansinium sp. nov., Myxococcus landrumus sp. nov., Nannocystis bai.</title>
        <authorList>
            <person name="Ahearne A."/>
            <person name="Stevens C."/>
            <person name="Phillips K."/>
        </authorList>
    </citation>
    <scope>NUCLEOTIDE SEQUENCE</scope>
    <source>
        <strain evidence="3">Na p29</strain>
    </source>
</reference>
<evidence type="ECO:0000313" key="4">
    <source>
        <dbReference type="Proteomes" id="UP001150924"/>
    </source>
</evidence>
<evidence type="ECO:0000259" key="2">
    <source>
        <dbReference type="Pfam" id="PF16173"/>
    </source>
</evidence>
<evidence type="ECO:0000256" key="1">
    <source>
        <dbReference type="SAM" id="MobiDB-lite"/>
    </source>
</evidence>
<dbReference type="Pfam" id="PF16173">
    <property type="entry name" value="DUF4874"/>
    <property type="match status" value="1"/>
</dbReference>
<organism evidence="3 4">
    <name type="scientific">Nannocystis pusilla</name>
    <dbReference type="NCBI Taxonomy" id="889268"/>
    <lineage>
        <taxon>Bacteria</taxon>
        <taxon>Pseudomonadati</taxon>
        <taxon>Myxococcota</taxon>
        <taxon>Polyangia</taxon>
        <taxon>Nannocystales</taxon>
        <taxon>Nannocystaceae</taxon>
        <taxon>Nannocystis</taxon>
    </lineage>
</organism>